<comment type="caution">
    <text evidence="6">The sequence shown here is derived from an EMBL/GenBank/DDBJ whole genome shotgun (WGS) entry which is preliminary data.</text>
</comment>
<dbReference type="EMBL" id="BMYS01000042">
    <property type="protein sequence ID" value="GGW97758.1"/>
    <property type="molecule type" value="Genomic_DNA"/>
</dbReference>
<evidence type="ECO:0000256" key="5">
    <source>
        <dbReference type="SAM" id="Phobius"/>
    </source>
</evidence>
<keyword evidence="3 5" id="KW-1133">Transmembrane helix</keyword>
<dbReference type="PANTHER" id="PTHR43424">
    <property type="entry name" value="LOCUS PUTATIVE PROTEIN 1-RELATED"/>
    <property type="match status" value="1"/>
</dbReference>
<keyword evidence="4 5" id="KW-0472">Membrane</keyword>
<evidence type="ECO:0000256" key="1">
    <source>
        <dbReference type="ARBA" id="ARBA00004141"/>
    </source>
</evidence>
<feature type="transmembrane region" description="Helical" evidence="5">
    <location>
        <begin position="242"/>
        <end position="262"/>
    </location>
</feature>
<keyword evidence="7" id="KW-1185">Reference proteome</keyword>
<reference evidence="6" key="2">
    <citation type="submission" date="2020-09" db="EMBL/GenBank/DDBJ databases">
        <authorList>
            <person name="Sun Q."/>
            <person name="Kim S."/>
        </authorList>
    </citation>
    <scope>NUCLEOTIDE SEQUENCE</scope>
    <source>
        <strain evidence="6">KCTC 23732</strain>
    </source>
</reference>
<feature type="transmembrane region" description="Helical" evidence="5">
    <location>
        <begin position="114"/>
        <end position="137"/>
    </location>
</feature>
<organism evidence="6 7">
    <name type="scientific">Advenella faeciporci</name>
    <dbReference type="NCBI Taxonomy" id="797535"/>
    <lineage>
        <taxon>Bacteria</taxon>
        <taxon>Pseudomonadati</taxon>
        <taxon>Pseudomonadota</taxon>
        <taxon>Betaproteobacteria</taxon>
        <taxon>Burkholderiales</taxon>
        <taxon>Alcaligenaceae</taxon>
    </lineage>
</organism>
<name>A0A918JRZ8_9BURK</name>
<proteinExistence type="predicted"/>
<evidence type="ECO:0000313" key="6">
    <source>
        <dbReference type="EMBL" id="GGW97758.1"/>
    </source>
</evidence>
<accession>A0A918JRZ8</accession>
<feature type="transmembrane region" description="Helical" evidence="5">
    <location>
        <begin position="319"/>
        <end position="340"/>
    </location>
</feature>
<dbReference type="InterPro" id="IPR002797">
    <property type="entry name" value="Polysacc_synth"/>
</dbReference>
<dbReference type="Pfam" id="PF01943">
    <property type="entry name" value="Polysacc_synt"/>
    <property type="match status" value="1"/>
</dbReference>
<feature type="transmembrane region" description="Helical" evidence="5">
    <location>
        <begin position="360"/>
        <end position="380"/>
    </location>
</feature>
<feature type="transmembrane region" description="Helical" evidence="5">
    <location>
        <begin position="143"/>
        <end position="165"/>
    </location>
</feature>
<dbReference type="GO" id="GO:0016020">
    <property type="term" value="C:membrane"/>
    <property type="evidence" value="ECO:0007669"/>
    <property type="project" value="UniProtKB-SubCell"/>
</dbReference>
<dbReference type="AlphaFoldDB" id="A0A918JRZ8"/>
<evidence type="ECO:0000256" key="3">
    <source>
        <dbReference type="ARBA" id="ARBA00022989"/>
    </source>
</evidence>
<evidence type="ECO:0000256" key="4">
    <source>
        <dbReference type="ARBA" id="ARBA00023136"/>
    </source>
</evidence>
<protein>
    <submittedName>
        <fullName evidence="6">O-unit flippase</fullName>
    </submittedName>
</protein>
<dbReference type="Proteomes" id="UP000608345">
    <property type="component" value="Unassembled WGS sequence"/>
</dbReference>
<feature type="transmembrane region" description="Helical" evidence="5">
    <location>
        <begin position="201"/>
        <end position="221"/>
    </location>
</feature>
<reference evidence="6" key="1">
    <citation type="journal article" date="2014" name="Int. J. Syst. Evol. Microbiol.">
        <title>Complete genome sequence of Corynebacterium casei LMG S-19264T (=DSM 44701T), isolated from a smear-ripened cheese.</title>
        <authorList>
            <consortium name="US DOE Joint Genome Institute (JGI-PGF)"/>
            <person name="Walter F."/>
            <person name="Albersmeier A."/>
            <person name="Kalinowski J."/>
            <person name="Ruckert C."/>
        </authorList>
    </citation>
    <scope>NUCLEOTIDE SEQUENCE</scope>
    <source>
        <strain evidence="6">KCTC 23732</strain>
    </source>
</reference>
<dbReference type="InterPro" id="IPR052556">
    <property type="entry name" value="PolySynth_Transporter"/>
</dbReference>
<gene>
    <name evidence="6" type="ORF">GCM10011450_28690</name>
</gene>
<comment type="subcellular location">
    <subcellularLocation>
        <location evidence="1">Membrane</location>
        <topology evidence="1">Multi-pass membrane protein</topology>
    </subcellularLocation>
</comment>
<feature type="transmembrane region" description="Helical" evidence="5">
    <location>
        <begin position="288"/>
        <end position="307"/>
    </location>
</feature>
<dbReference type="CDD" id="cd13128">
    <property type="entry name" value="MATE_Wzx_like"/>
    <property type="match status" value="1"/>
</dbReference>
<keyword evidence="2 5" id="KW-0812">Transmembrane</keyword>
<evidence type="ECO:0000313" key="7">
    <source>
        <dbReference type="Proteomes" id="UP000608345"/>
    </source>
</evidence>
<evidence type="ECO:0000256" key="2">
    <source>
        <dbReference type="ARBA" id="ARBA00022692"/>
    </source>
</evidence>
<sequence>MLTGVLSLTNMLIYRGKVLATLLGKIIALKNHQGLWRYMANTSWLLAEQVLRIIASLLVGIWVARYLGPEQYGVFNYVLAFTAIFVGFAKLGLDDILVRELVSKPEQRDVFLGTAFWLKVMGAFLVMILVACIVPFTSNDATTNLYIFIIISGLVFQSFEVVGFYFQSQVLAKVVSLCKVIQLLLSSIIKVYLVVTKAELFRFVCVSSFDMFSLAVSYYVAYLTRGNASFFKCFNVEVAKKLLKNSWPLILSSLVVTIYMRIDQIMIKEMLGEYEVGIYAAAVRLSEAFYFIPVLLTSSLFPAILNAKKESKKLYQKRIQRLYAFLVWMAIIIALIMTLLSDWLVTLLYGKEYLPAGKVLVIHVWASVFVFIGVAFYKYLMAENLIKIDFQRTLAGAVANVGLNLILIPKYGLVGAAVATLVAQFIANYMYDFFDKRLHAQLFLKTQAVFLPFRAFK</sequence>
<feature type="transmembrane region" description="Helical" evidence="5">
    <location>
        <begin position="50"/>
        <end position="68"/>
    </location>
</feature>
<dbReference type="PANTHER" id="PTHR43424:SF1">
    <property type="entry name" value="LOCUS PUTATIVE PROTEIN 1-RELATED"/>
    <property type="match status" value="1"/>
</dbReference>
<feature type="transmembrane region" description="Helical" evidence="5">
    <location>
        <begin position="74"/>
        <end position="93"/>
    </location>
</feature>